<dbReference type="AlphaFoldDB" id="A0A3N0BZY8"/>
<gene>
    <name evidence="2" type="ORF">D7004_04550</name>
</gene>
<dbReference type="EMBL" id="RBEE01000005">
    <property type="protein sequence ID" value="RNL55583.1"/>
    <property type="molecule type" value="Genomic_DNA"/>
</dbReference>
<evidence type="ECO:0000313" key="2">
    <source>
        <dbReference type="EMBL" id="RNL55583.1"/>
    </source>
</evidence>
<organism evidence="2 3">
    <name type="scientific">Pedobacter jejuensis</name>
    <dbReference type="NCBI Taxonomy" id="1268550"/>
    <lineage>
        <taxon>Bacteria</taxon>
        <taxon>Pseudomonadati</taxon>
        <taxon>Bacteroidota</taxon>
        <taxon>Sphingobacteriia</taxon>
        <taxon>Sphingobacteriales</taxon>
        <taxon>Sphingobacteriaceae</taxon>
        <taxon>Pedobacter</taxon>
    </lineage>
</organism>
<feature type="region of interest" description="Disordered" evidence="1">
    <location>
        <begin position="289"/>
        <end position="317"/>
    </location>
</feature>
<reference evidence="2 3" key="1">
    <citation type="submission" date="2018-10" db="EMBL/GenBank/DDBJ databases">
        <title>Genome sequencing of Pedobacter jejuensis TNB23.</title>
        <authorList>
            <person name="Cho Y.-J."/>
            <person name="Cho A."/>
            <person name="Kim O.-S."/>
        </authorList>
    </citation>
    <scope>NUCLEOTIDE SEQUENCE [LARGE SCALE GENOMIC DNA]</scope>
    <source>
        <strain evidence="2 3">TNB23</strain>
    </source>
</reference>
<name>A0A3N0BZY8_9SPHI</name>
<accession>A0A3N0BZY8</accession>
<proteinExistence type="predicted"/>
<evidence type="ECO:0000313" key="3">
    <source>
        <dbReference type="Proteomes" id="UP000274046"/>
    </source>
</evidence>
<evidence type="ECO:0000256" key="1">
    <source>
        <dbReference type="SAM" id="MobiDB-lite"/>
    </source>
</evidence>
<evidence type="ECO:0008006" key="4">
    <source>
        <dbReference type="Google" id="ProtNLM"/>
    </source>
</evidence>
<keyword evidence="3" id="KW-1185">Reference proteome</keyword>
<protein>
    <recommendedName>
        <fullName evidence="4">DUF3945 domain-containing protein</fullName>
    </recommendedName>
</protein>
<dbReference type="Proteomes" id="UP000274046">
    <property type="component" value="Unassembled WGS sequence"/>
</dbReference>
<comment type="caution">
    <text evidence="2">The sequence shown here is derived from an EMBL/GenBank/DDBJ whole genome shotgun (WGS) entry which is preliminary data.</text>
</comment>
<feature type="compositionally biased region" description="Low complexity" evidence="1">
    <location>
        <begin position="295"/>
        <end position="317"/>
    </location>
</feature>
<sequence>MGFNPKIADELEKSMKALPGYFTLKDQFPGDKGMVDMTLHFKKSGQSDNYSFNKFEVTAGKVPPTVENQQYMVISADKDKPDKFLVKNFDSPNEALDFFKKQKGTSELAVGESVEAKQNLASMKDGKVNFINPDFRQAYFSPAVSQTFYLKDGKGFSASQAANLVQDRTVFRNDMMTRDGDSYKAWIRLDFDVKKDDFGNHKFKQFHHPTYGFDMEKTLNAYKIKELAEPEKKAEIIKAMSNGDRVAVTATGKDGKETKVMAEVVPRYGKLNFFSEKGAALKREQFTKTATVNNTQSQSKSQSQDKTQQQGQSRGIR</sequence>